<comment type="caution">
    <text evidence="2">The sequence shown here is derived from an EMBL/GenBank/DDBJ whole genome shotgun (WGS) entry which is preliminary data.</text>
</comment>
<accession>A0A5B7J5M8</accession>
<evidence type="ECO:0000313" key="3">
    <source>
        <dbReference type="Proteomes" id="UP000324222"/>
    </source>
</evidence>
<proteinExistence type="predicted"/>
<sequence length="90" mass="10196">MVPIFFNFGGSEKAERVWYLPRVLLTFLTPLKQETNGIVSTQWPLECPSCGVDGSDSVVSRTTSTGEEVQEKSIDEEDGREREELEQEKE</sequence>
<keyword evidence="3" id="KW-1185">Reference proteome</keyword>
<dbReference type="EMBL" id="VSRR010093714">
    <property type="protein sequence ID" value="MPC93131.1"/>
    <property type="molecule type" value="Genomic_DNA"/>
</dbReference>
<feature type="compositionally biased region" description="Basic and acidic residues" evidence="1">
    <location>
        <begin position="69"/>
        <end position="90"/>
    </location>
</feature>
<gene>
    <name evidence="2" type="ORF">E2C01_088253</name>
</gene>
<evidence type="ECO:0000256" key="1">
    <source>
        <dbReference type="SAM" id="MobiDB-lite"/>
    </source>
</evidence>
<dbReference type="AlphaFoldDB" id="A0A5B7J5M8"/>
<dbReference type="Proteomes" id="UP000324222">
    <property type="component" value="Unassembled WGS sequence"/>
</dbReference>
<evidence type="ECO:0000313" key="2">
    <source>
        <dbReference type="EMBL" id="MPC93131.1"/>
    </source>
</evidence>
<reference evidence="2 3" key="1">
    <citation type="submission" date="2019-05" db="EMBL/GenBank/DDBJ databases">
        <title>Another draft genome of Portunus trituberculatus and its Hox gene families provides insights of decapod evolution.</title>
        <authorList>
            <person name="Jeong J.-H."/>
            <person name="Song I."/>
            <person name="Kim S."/>
            <person name="Choi T."/>
            <person name="Kim D."/>
            <person name="Ryu S."/>
            <person name="Kim W."/>
        </authorList>
    </citation>
    <scope>NUCLEOTIDE SEQUENCE [LARGE SCALE GENOMIC DNA]</scope>
    <source>
        <tissue evidence="2">Muscle</tissue>
    </source>
</reference>
<protein>
    <submittedName>
        <fullName evidence="2">Uncharacterized protein</fullName>
    </submittedName>
</protein>
<feature type="region of interest" description="Disordered" evidence="1">
    <location>
        <begin position="53"/>
        <end position="90"/>
    </location>
</feature>
<organism evidence="2 3">
    <name type="scientific">Portunus trituberculatus</name>
    <name type="common">Swimming crab</name>
    <name type="synonym">Neptunus trituberculatus</name>
    <dbReference type="NCBI Taxonomy" id="210409"/>
    <lineage>
        <taxon>Eukaryota</taxon>
        <taxon>Metazoa</taxon>
        <taxon>Ecdysozoa</taxon>
        <taxon>Arthropoda</taxon>
        <taxon>Crustacea</taxon>
        <taxon>Multicrustacea</taxon>
        <taxon>Malacostraca</taxon>
        <taxon>Eumalacostraca</taxon>
        <taxon>Eucarida</taxon>
        <taxon>Decapoda</taxon>
        <taxon>Pleocyemata</taxon>
        <taxon>Brachyura</taxon>
        <taxon>Eubrachyura</taxon>
        <taxon>Portunoidea</taxon>
        <taxon>Portunidae</taxon>
        <taxon>Portuninae</taxon>
        <taxon>Portunus</taxon>
    </lineage>
</organism>
<feature type="compositionally biased region" description="Low complexity" evidence="1">
    <location>
        <begin position="53"/>
        <end position="66"/>
    </location>
</feature>
<name>A0A5B7J5M8_PORTR</name>